<feature type="domain" description="Penicillin-binding protein dimerisation" evidence="6">
    <location>
        <begin position="152"/>
        <end position="311"/>
    </location>
</feature>
<feature type="domain" description="Penicillin-binding protein transpeptidase" evidence="5">
    <location>
        <begin position="356"/>
        <end position="621"/>
    </location>
</feature>
<dbReference type="InterPro" id="IPR012338">
    <property type="entry name" value="Beta-lactam/transpept-like"/>
</dbReference>
<sequence length="626" mass="64957">MRRILAAIFAATLLVVGCTPDGDAPTPSPSVSPKTDLPPVDADLKQVVDALNAKDLSKLANVADPKAAQEDFTTIFAGMDDIYPEVKSDAVTYGENEAVAKLNYTYKFGMHGWTYTTEAKFTYADDKWSFAWAPSAVHPELTEQTRLRHIQQEAKRGSINDNTGLAIVEERSLFEVGLDKASIPEAEWAGAAKALATALKIDEPAFQKKVADNGPKAFVVGATVRQEAIPAAVVDIKGAHVNEVSAVVGPTDTFAAPLLGTVGQPTQKMIDESKGELSSIDRVGLSGLQSRYDKDLRGVPGARIELVGRKGVEPAPQVKVLAQQDPSIGKEITLSLDRDLQTKAESVLAGQAGIATLVVLDVKTGGLLAAAQSPAAGSFPHATYGKYAPGSTFKAVSALAMLRAGSTASTTVQCPANLKVGSYTFGNYSGYPSNGLGSVSLTDAFKYSCNTAFVGAAGTVTGESLKASGGSLGVGTDYDAGFTSYFGTIEPGNSIDLAASMIGQGQVTMSPLAMASVAGSVASGKTMIPWLVEGKQATSTAAPLAAAEAQQLQTMMKATVDSGTGKSLQSIMTGAKSGTAEWGKTGAQQTHAWMIAYNENYAVSAFVEVGDSGGTTAAPLIVQLFS</sequence>
<organism evidence="8 9">
    <name type="scientific">Tessaracoccus flavescens</name>
    <dbReference type="NCBI Taxonomy" id="399497"/>
    <lineage>
        <taxon>Bacteria</taxon>
        <taxon>Bacillati</taxon>
        <taxon>Actinomycetota</taxon>
        <taxon>Actinomycetes</taxon>
        <taxon>Propionibacteriales</taxon>
        <taxon>Propionibacteriaceae</taxon>
        <taxon>Tessaracoccus</taxon>
    </lineage>
</organism>
<evidence type="ECO:0000313" key="9">
    <source>
        <dbReference type="Proteomes" id="UP000188235"/>
    </source>
</evidence>
<dbReference type="GO" id="GO:0046677">
    <property type="term" value="P:response to antibiotic"/>
    <property type="evidence" value="ECO:0007669"/>
    <property type="project" value="InterPro"/>
</dbReference>
<evidence type="ECO:0000259" key="7">
    <source>
        <dbReference type="Pfam" id="PF05223"/>
    </source>
</evidence>
<dbReference type="Pfam" id="PF00905">
    <property type="entry name" value="Transpeptidase"/>
    <property type="match status" value="1"/>
</dbReference>
<dbReference type="RefSeq" id="WP_077349244.1">
    <property type="nucleotide sequence ID" value="NZ_CP019607.1"/>
</dbReference>
<evidence type="ECO:0008006" key="10">
    <source>
        <dbReference type="Google" id="ProtNLM"/>
    </source>
</evidence>
<comment type="similarity">
    <text evidence="2">Belongs to the transpeptidase family.</text>
</comment>
<dbReference type="Pfam" id="PF03717">
    <property type="entry name" value="PBP_dimer"/>
    <property type="match status" value="1"/>
</dbReference>
<dbReference type="InterPro" id="IPR036138">
    <property type="entry name" value="PBP_dimer_sf"/>
</dbReference>
<dbReference type="OrthoDB" id="5241017at2"/>
<dbReference type="InterPro" id="IPR007887">
    <property type="entry name" value="MecA_N"/>
</dbReference>
<dbReference type="InterPro" id="IPR050515">
    <property type="entry name" value="Beta-lactam/transpept"/>
</dbReference>
<feature type="chain" id="PRO_5039354530" description="Penicillin-binding protein" evidence="4">
    <location>
        <begin position="18"/>
        <end position="626"/>
    </location>
</feature>
<dbReference type="PROSITE" id="PS51257">
    <property type="entry name" value="PROKAR_LIPOPROTEIN"/>
    <property type="match status" value="1"/>
</dbReference>
<evidence type="ECO:0000256" key="1">
    <source>
        <dbReference type="ARBA" id="ARBA00004370"/>
    </source>
</evidence>
<dbReference type="Gene3D" id="3.90.1310.10">
    <property type="entry name" value="Penicillin-binding protein 2a (Domain 2)"/>
    <property type="match status" value="1"/>
</dbReference>
<keyword evidence="3" id="KW-0472">Membrane</keyword>
<keyword evidence="4" id="KW-0732">Signal</keyword>
<dbReference type="GO" id="GO:0008658">
    <property type="term" value="F:penicillin binding"/>
    <property type="evidence" value="ECO:0007669"/>
    <property type="project" value="InterPro"/>
</dbReference>
<accession>A0A1Q2CX60</accession>
<evidence type="ECO:0000313" key="8">
    <source>
        <dbReference type="EMBL" id="AQP50674.1"/>
    </source>
</evidence>
<dbReference type="Proteomes" id="UP000188235">
    <property type="component" value="Chromosome"/>
</dbReference>
<feature type="domain" description="NTF2-like N-terminal transpeptidase" evidence="7">
    <location>
        <begin position="47"/>
        <end position="144"/>
    </location>
</feature>
<dbReference type="EMBL" id="CP019607">
    <property type="protein sequence ID" value="AQP50674.1"/>
    <property type="molecule type" value="Genomic_DNA"/>
</dbReference>
<reference evidence="8 9" key="1">
    <citation type="journal article" date="2008" name="Int. J. Syst. Evol. Microbiol.">
        <title>Tessaracoccus flavescens sp. nov., isolated from marine sediment.</title>
        <authorList>
            <person name="Lee D.W."/>
            <person name="Lee S.D."/>
        </authorList>
    </citation>
    <scope>NUCLEOTIDE SEQUENCE [LARGE SCALE GENOMIC DNA]</scope>
    <source>
        <strain evidence="8 9">SST-39T</strain>
    </source>
</reference>
<keyword evidence="9" id="KW-1185">Reference proteome</keyword>
<protein>
    <recommendedName>
        <fullName evidence="10">Penicillin-binding protein</fullName>
    </recommendedName>
</protein>
<name>A0A1Q2CX60_9ACTN</name>
<evidence type="ECO:0000256" key="4">
    <source>
        <dbReference type="SAM" id="SignalP"/>
    </source>
</evidence>
<dbReference type="GO" id="GO:0005886">
    <property type="term" value="C:plasma membrane"/>
    <property type="evidence" value="ECO:0007669"/>
    <property type="project" value="TreeGrafter"/>
</dbReference>
<dbReference type="GO" id="GO:0071972">
    <property type="term" value="F:peptidoglycan L,D-transpeptidase activity"/>
    <property type="evidence" value="ECO:0007669"/>
    <property type="project" value="TreeGrafter"/>
</dbReference>
<dbReference type="GO" id="GO:0071555">
    <property type="term" value="P:cell wall organization"/>
    <property type="evidence" value="ECO:0007669"/>
    <property type="project" value="TreeGrafter"/>
</dbReference>
<dbReference type="SUPFAM" id="SSF56601">
    <property type="entry name" value="beta-lactamase/transpeptidase-like"/>
    <property type="match status" value="1"/>
</dbReference>
<evidence type="ECO:0000259" key="6">
    <source>
        <dbReference type="Pfam" id="PF03717"/>
    </source>
</evidence>
<feature type="signal peptide" evidence="4">
    <location>
        <begin position="1"/>
        <end position="17"/>
    </location>
</feature>
<dbReference type="InterPro" id="IPR005311">
    <property type="entry name" value="PBP_dimer"/>
</dbReference>
<comment type="subcellular location">
    <subcellularLocation>
        <location evidence="1">Membrane</location>
    </subcellularLocation>
</comment>
<dbReference type="InterPro" id="IPR001460">
    <property type="entry name" value="PCN-bd_Tpept"/>
</dbReference>
<proteinExistence type="inferred from homology"/>
<dbReference type="Gene3D" id="3.40.710.10">
    <property type="entry name" value="DD-peptidase/beta-lactamase superfamily"/>
    <property type="match status" value="1"/>
</dbReference>
<evidence type="ECO:0000256" key="3">
    <source>
        <dbReference type="ARBA" id="ARBA00023136"/>
    </source>
</evidence>
<gene>
    <name evidence="8" type="ORF">BW733_07345</name>
</gene>
<dbReference type="SUPFAM" id="SSF56519">
    <property type="entry name" value="Penicillin binding protein dimerisation domain"/>
    <property type="match status" value="1"/>
</dbReference>
<dbReference type="AlphaFoldDB" id="A0A1Q2CX60"/>
<dbReference type="Pfam" id="PF05223">
    <property type="entry name" value="MecA_N"/>
    <property type="match status" value="1"/>
</dbReference>
<dbReference type="PANTHER" id="PTHR30627">
    <property type="entry name" value="PEPTIDOGLYCAN D,D-TRANSPEPTIDASE"/>
    <property type="match status" value="1"/>
</dbReference>
<dbReference type="KEGG" id="tfa:BW733_07345"/>
<evidence type="ECO:0000259" key="5">
    <source>
        <dbReference type="Pfam" id="PF00905"/>
    </source>
</evidence>
<dbReference type="STRING" id="399497.BW733_07345"/>
<dbReference type="PANTHER" id="PTHR30627:SF24">
    <property type="entry name" value="PENICILLIN-BINDING PROTEIN 4B"/>
    <property type="match status" value="1"/>
</dbReference>
<evidence type="ECO:0000256" key="2">
    <source>
        <dbReference type="ARBA" id="ARBA00007171"/>
    </source>
</evidence>